<keyword evidence="2" id="KW-0472">Membrane</keyword>
<feature type="compositionally biased region" description="Acidic residues" evidence="1">
    <location>
        <begin position="252"/>
        <end position="269"/>
    </location>
</feature>
<evidence type="ECO:0000313" key="4">
    <source>
        <dbReference type="Proteomes" id="UP000004881"/>
    </source>
</evidence>
<reference evidence="3 4" key="1">
    <citation type="submission" date="2012-02" db="EMBL/GenBank/DDBJ databases">
        <title>Whole genome shotgun sequence of Gordonia terrae NBRC 100016.</title>
        <authorList>
            <person name="Takarada H."/>
            <person name="Hosoyama A."/>
            <person name="Tsuchikane K."/>
            <person name="Katsumata H."/>
            <person name="Yamazaki S."/>
            <person name="Fujita N."/>
        </authorList>
    </citation>
    <scope>NUCLEOTIDE SEQUENCE [LARGE SCALE GENOMIC DNA]</scope>
    <source>
        <strain evidence="3 4">NBRC 100016</strain>
    </source>
</reference>
<evidence type="ECO:0000256" key="1">
    <source>
        <dbReference type="SAM" id="MobiDB-lite"/>
    </source>
</evidence>
<sequence length="431" mass="48157">MPNSVLWVCLVAVWLFVLVPMVIKGRPQILKSTDAARKTRLLHRGGSRATTASGNRRRSSARHPHDPSWKSSRRSTTTTLEKDADVEAADDAEVDETKPSTRMRRSGNAKVEKPVAESADDDTQVAETVLDETEDGLVDGDETAETGDDIEAEAGVEHVDTTEDEADATSEAAEHDDDFEDVDSEYEDAEDELDDDTDHDDADYDDADYDDADYDDAEYDDAEYEDVADELDEDEYDDYARGSRHTDAPSAVDEDETAETDDAEVDEVEDSRPAARSSSSRRSGRSIYSSDKERELKYRERQRVTLGLFVLVLLAIVAGFVVGMPGWVATGVLGLLLVGYLAYLRRAVKTEQQIRAQRLARAKRSARAEEERRRRAAAVPEFAAAPPPPRLRRPGGATVLEIDDEDPVFDHIPPFQRRRMDREDLQYRRVG</sequence>
<keyword evidence="2" id="KW-1133">Transmembrane helix</keyword>
<protein>
    <recommendedName>
        <fullName evidence="5">Transmembrane protein</fullName>
    </recommendedName>
</protein>
<proteinExistence type="predicted"/>
<feature type="region of interest" description="Disordered" evidence="1">
    <location>
        <begin position="40"/>
        <end position="220"/>
    </location>
</feature>
<feature type="transmembrane region" description="Helical" evidence="2">
    <location>
        <begin position="304"/>
        <end position="321"/>
    </location>
</feature>
<feature type="region of interest" description="Disordered" evidence="1">
    <location>
        <begin position="240"/>
        <end position="292"/>
    </location>
</feature>
<evidence type="ECO:0000256" key="2">
    <source>
        <dbReference type="SAM" id="Phobius"/>
    </source>
</evidence>
<dbReference type="RefSeq" id="WP_004020024.1">
    <property type="nucleotide sequence ID" value="NZ_BAFD01000039.1"/>
</dbReference>
<feature type="transmembrane region" description="Helical" evidence="2">
    <location>
        <begin position="327"/>
        <end position="344"/>
    </location>
</feature>
<dbReference type="EMBL" id="BAFD01000039">
    <property type="protein sequence ID" value="GAB43199.1"/>
    <property type="molecule type" value="Genomic_DNA"/>
</dbReference>
<accession>A0ABQ0HBD6</accession>
<organism evidence="3 4">
    <name type="scientific">Gordonia terrae NBRC 100016</name>
    <dbReference type="NCBI Taxonomy" id="1089454"/>
    <lineage>
        <taxon>Bacteria</taxon>
        <taxon>Bacillati</taxon>
        <taxon>Actinomycetota</taxon>
        <taxon>Actinomycetes</taxon>
        <taxon>Mycobacteriales</taxon>
        <taxon>Gordoniaceae</taxon>
        <taxon>Gordonia</taxon>
    </lineage>
</organism>
<dbReference type="GeneID" id="93243349"/>
<dbReference type="Proteomes" id="UP000004881">
    <property type="component" value="Unassembled WGS sequence"/>
</dbReference>
<feature type="compositionally biased region" description="Low complexity" evidence="1">
    <location>
        <begin position="274"/>
        <end position="289"/>
    </location>
</feature>
<feature type="transmembrane region" description="Helical" evidence="2">
    <location>
        <begin position="6"/>
        <end position="23"/>
    </location>
</feature>
<dbReference type="InterPro" id="IPR053779">
    <property type="entry name" value="GlpR"/>
</dbReference>
<feature type="compositionally biased region" description="Acidic residues" evidence="1">
    <location>
        <begin position="162"/>
        <end position="220"/>
    </location>
</feature>
<name>A0ABQ0HBD6_9ACTN</name>
<keyword evidence="2" id="KW-0812">Transmembrane</keyword>
<gene>
    <name evidence="3" type="ORF">GOTRE_039_00370</name>
</gene>
<keyword evidence="4" id="KW-1185">Reference proteome</keyword>
<comment type="caution">
    <text evidence="3">The sequence shown here is derived from an EMBL/GenBank/DDBJ whole genome shotgun (WGS) entry which is preliminary data.</text>
</comment>
<feature type="compositionally biased region" description="Acidic residues" evidence="1">
    <location>
        <begin position="118"/>
        <end position="154"/>
    </location>
</feature>
<evidence type="ECO:0000313" key="3">
    <source>
        <dbReference type="EMBL" id="GAB43199.1"/>
    </source>
</evidence>
<dbReference type="NCBIfam" id="NF045516">
    <property type="entry name" value="GlpR"/>
    <property type="match status" value="1"/>
</dbReference>
<evidence type="ECO:0008006" key="5">
    <source>
        <dbReference type="Google" id="ProtNLM"/>
    </source>
</evidence>